<dbReference type="PANTHER" id="PTHR43884">
    <property type="entry name" value="ACYL-COA DEHYDROGENASE"/>
    <property type="match status" value="1"/>
</dbReference>
<evidence type="ECO:0000313" key="12">
    <source>
        <dbReference type="EMBL" id="GGK04038.1"/>
    </source>
</evidence>
<dbReference type="AlphaFoldDB" id="A0A917Q0T1"/>
<dbReference type="Pfam" id="PF02771">
    <property type="entry name" value="Acyl-CoA_dh_N"/>
    <property type="match status" value="1"/>
</dbReference>
<evidence type="ECO:0000313" key="13">
    <source>
        <dbReference type="Proteomes" id="UP000658382"/>
    </source>
</evidence>
<dbReference type="InterPro" id="IPR009075">
    <property type="entry name" value="AcylCo_DH/oxidase_C"/>
</dbReference>
<keyword evidence="3 8" id="KW-0285">Flavoprotein</keyword>
<dbReference type="Pfam" id="PF00441">
    <property type="entry name" value="Acyl-CoA_dh_1"/>
    <property type="match status" value="1"/>
</dbReference>
<dbReference type="InterPro" id="IPR006089">
    <property type="entry name" value="Acyl-CoA_DH_CS"/>
</dbReference>
<gene>
    <name evidence="12" type="ORF">GCM10007063_27960</name>
</gene>
<dbReference type="SUPFAM" id="SSF56645">
    <property type="entry name" value="Acyl-CoA dehydrogenase NM domain-like"/>
    <property type="match status" value="1"/>
</dbReference>
<dbReference type="SUPFAM" id="SSF47203">
    <property type="entry name" value="Acyl-CoA dehydrogenase C-terminal domain-like"/>
    <property type="match status" value="1"/>
</dbReference>
<comment type="cofactor">
    <cofactor evidence="1 8">
        <name>FAD</name>
        <dbReference type="ChEBI" id="CHEBI:57692"/>
    </cofactor>
</comment>
<evidence type="ECO:0000259" key="11">
    <source>
        <dbReference type="Pfam" id="PF02771"/>
    </source>
</evidence>
<sequence length="400" mass="44424">MDFNFSEEQTMLRSTVRSFVDKEILPYIAEWDREGQFDPAVMQRLADLGLMGVCIPEEYGGSGMDYNSLAIVCEELERGDTAFRTSVSVHTGLNSMTLLQWGTEEQKQKYLVPQAKGEKVGAYGLTEPGAGSDVASLQSTAIKDGDHYILNGSKSWISLCDTADHFLVFAYTDKEKHHKGISAFIVERNWEGFDSKATKGKLGIRSGNTGEIFFDHVKVPKENLLGEEGEGFKIAMAALDNGRFTVAAGAVGQIRACLEASVKYANERETFGKPIGKHQLVQQMIARMKAGLEMSSLLVYRAGELKNEGTRNTEETSMAKWQACDFANKAADDAVQVHGAYGYSDEYPVERYLRNSKAPVIYEGTREVHTLMQAGYALGYREDKPLNKMLPAWEENKARV</sequence>
<comment type="similarity">
    <text evidence="2 8">Belongs to the acyl-CoA dehydrogenase family.</text>
</comment>
<keyword evidence="5 8" id="KW-0560">Oxidoreductase</keyword>
<dbReference type="FunFam" id="2.40.110.10:FF:000001">
    <property type="entry name" value="Acyl-CoA dehydrogenase, mitochondrial"/>
    <property type="match status" value="1"/>
</dbReference>
<dbReference type="GO" id="GO:0050660">
    <property type="term" value="F:flavin adenine dinucleotide binding"/>
    <property type="evidence" value="ECO:0007669"/>
    <property type="project" value="InterPro"/>
</dbReference>
<dbReference type="InterPro" id="IPR037069">
    <property type="entry name" value="AcylCoA_DH/ox_N_sf"/>
</dbReference>
<dbReference type="PIRSF" id="PIRSF016578">
    <property type="entry name" value="HsaA"/>
    <property type="match status" value="1"/>
</dbReference>
<dbReference type="InterPro" id="IPR046373">
    <property type="entry name" value="Acyl-CoA_Oxase/DH_mid-dom_sf"/>
</dbReference>
<evidence type="ECO:0000256" key="5">
    <source>
        <dbReference type="ARBA" id="ARBA00023002"/>
    </source>
</evidence>
<protein>
    <recommendedName>
        <fullName evidence="7">Acyl-CoA dehydrogenase</fullName>
    </recommendedName>
</protein>
<comment type="catalytic activity">
    <reaction evidence="6">
        <text>a 2,3-saturated acyl-CoA + A = a 2,3-dehydroacyl-CoA + AH2</text>
        <dbReference type="Rhea" id="RHEA:48608"/>
        <dbReference type="ChEBI" id="CHEBI:13193"/>
        <dbReference type="ChEBI" id="CHEBI:17499"/>
        <dbReference type="ChEBI" id="CHEBI:60015"/>
        <dbReference type="ChEBI" id="CHEBI:65111"/>
    </reaction>
</comment>
<dbReference type="InterPro" id="IPR036250">
    <property type="entry name" value="AcylCo_DH-like_C"/>
</dbReference>
<dbReference type="Gene3D" id="2.40.110.10">
    <property type="entry name" value="Butyryl-CoA Dehydrogenase, subunit A, domain 2"/>
    <property type="match status" value="1"/>
</dbReference>
<dbReference type="InterPro" id="IPR013786">
    <property type="entry name" value="AcylCoA_DH/ox_N"/>
</dbReference>
<dbReference type="RefSeq" id="WP_188633726.1">
    <property type="nucleotide sequence ID" value="NZ_BMNQ01000051.1"/>
</dbReference>
<dbReference type="EMBL" id="BMNQ01000051">
    <property type="protein sequence ID" value="GGK04038.1"/>
    <property type="molecule type" value="Genomic_DNA"/>
</dbReference>
<feature type="domain" description="Acyl-CoA dehydrogenase/oxidase C-terminal" evidence="9">
    <location>
        <begin position="229"/>
        <end position="371"/>
    </location>
</feature>
<feature type="domain" description="Acyl-CoA dehydrogenase/oxidase N-terminal" evidence="11">
    <location>
        <begin position="6"/>
        <end position="118"/>
    </location>
</feature>
<dbReference type="FunFam" id="1.20.140.10:FF:000011">
    <property type="entry name" value="Medium-chain specific acyl-CoA dehydrogenase, mitochondrial"/>
    <property type="match status" value="1"/>
</dbReference>
<evidence type="ECO:0000256" key="8">
    <source>
        <dbReference type="RuleBase" id="RU362125"/>
    </source>
</evidence>
<evidence type="ECO:0000256" key="7">
    <source>
        <dbReference type="ARBA" id="ARBA00067585"/>
    </source>
</evidence>
<accession>A0A917Q0T1</accession>
<reference evidence="12" key="2">
    <citation type="submission" date="2020-09" db="EMBL/GenBank/DDBJ databases">
        <authorList>
            <person name="Sun Q."/>
            <person name="Ohkuma M."/>
        </authorList>
    </citation>
    <scope>NUCLEOTIDE SEQUENCE</scope>
    <source>
        <strain evidence="12">JCM 12580</strain>
    </source>
</reference>
<reference evidence="12" key="1">
    <citation type="journal article" date="2014" name="Int. J. Syst. Evol. Microbiol.">
        <title>Complete genome sequence of Corynebacterium casei LMG S-19264T (=DSM 44701T), isolated from a smear-ripened cheese.</title>
        <authorList>
            <consortium name="US DOE Joint Genome Institute (JGI-PGF)"/>
            <person name="Walter F."/>
            <person name="Albersmeier A."/>
            <person name="Kalinowski J."/>
            <person name="Ruckert C."/>
        </authorList>
    </citation>
    <scope>NUCLEOTIDE SEQUENCE</scope>
    <source>
        <strain evidence="12">JCM 12580</strain>
    </source>
</reference>
<dbReference type="InterPro" id="IPR006091">
    <property type="entry name" value="Acyl-CoA_Oxase/DH_mid-dom"/>
</dbReference>
<dbReference type="Gene3D" id="1.10.540.10">
    <property type="entry name" value="Acyl-CoA dehydrogenase/oxidase, N-terminal domain"/>
    <property type="match status" value="1"/>
</dbReference>
<dbReference type="FunFam" id="1.10.540.10:FF:000002">
    <property type="entry name" value="Acyl-CoA dehydrogenase FadE19"/>
    <property type="match status" value="1"/>
</dbReference>
<feature type="domain" description="Acyl-CoA oxidase/dehydrogenase middle" evidence="10">
    <location>
        <begin position="122"/>
        <end position="217"/>
    </location>
</feature>
<keyword evidence="4 8" id="KW-0274">FAD</keyword>
<name>A0A917Q0T1_9BACI</name>
<evidence type="ECO:0000256" key="1">
    <source>
        <dbReference type="ARBA" id="ARBA00001974"/>
    </source>
</evidence>
<evidence type="ECO:0000256" key="4">
    <source>
        <dbReference type="ARBA" id="ARBA00022827"/>
    </source>
</evidence>
<dbReference type="GO" id="GO:0003995">
    <property type="term" value="F:acyl-CoA dehydrogenase activity"/>
    <property type="evidence" value="ECO:0007669"/>
    <property type="project" value="InterPro"/>
</dbReference>
<proteinExistence type="inferred from homology"/>
<dbReference type="Pfam" id="PF02770">
    <property type="entry name" value="Acyl-CoA_dh_M"/>
    <property type="match status" value="1"/>
</dbReference>
<dbReference type="Proteomes" id="UP000658382">
    <property type="component" value="Unassembled WGS sequence"/>
</dbReference>
<organism evidence="12 13">
    <name type="scientific">Lentibacillus kapialis</name>
    <dbReference type="NCBI Taxonomy" id="340214"/>
    <lineage>
        <taxon>Bacteria</taxon>
        <taxon>Bacillati</taxon>
        <taxon>Bacillota</taxon>
        <taxon>Bacilli</taxon>
        <taxon>Bacillales</taxon>
        <taxon>Bacillaceae</taxon>
        <taxon>Lentibacillus</taxon>
    </lineage>
</organism>
<evidence type="ECO:0000256" key="3">
    <source>
        <dbReference type="ARBA" id="ARBA00022630"/>
    </source>
</evidence>
<dbReference type="PANTHER" id="PTHR43884:SF12">
    <property type="entry name" value="ISOVALERYL-COA DEHYDROGENASE, MITOCHONDRIAL-RELATED"/>
    <property type="match status" value="1"/>
</dbReference>
<keyword evidence="13" id="KW-1185">Reference proteome</keyword>
<evidence type="ECO:0000259" key="10">
    <source>
        <dbReference type="Pfam" id="PF02770"/>
    </source>
</evidence>
<evidence type="ECO:0000259" key="9">
    <source>
        <dbReference type="Pfam" id="PF00441"/>
    </source>
</evidence>
<comment type="caution">
    <text evidence="12">The sequence shown here is derived from an EMBL/GenBank/DDBJ whole genome shotgun (WGS) entry which is preliminary data.</text>
</comment>
<evidence type="ECO:0000256" key="6">
    <source>
        <dbReference type="ARBA" id="ARBA00052546"/>
    </source>
</evidence>
<dbReference type="Gene3D" id="1.20.140.10">
    <property type="entry name" value="Butyryl-CoA Dehydrogenase, subunit A, domain 3"/>
    <property type="match status" value="1"/>
</dbReference>
<dbReference type="PROSITE" id="PS00072">
    <property type="entry name" value="ACYL_COA_DH_1"/>
    <property type="match status" value="1"/>
</dbReference>
<dbReference type="InterPro" id="IPR009100">
    <property type="entry name" value="AcylCoA_DH/oxidase_NM_dom_sf"/>
</dbReference>
<evidence type="ECO:0000256" key="2">
    <source>
        <dbReference type="ARBA" id="ARBA00009347"/>
    </source>
</evidence>